<dbReference type="EMBL" id="BDRX01000034">
    <property type="protein sequence ID" value="GBF92692.1"/>
    <property type="molecule type" value="Genomic_DNA"/>
</dbReference>
<dbReference type="InterPro" id="IPR036322">
    <property type="entry name" value="WD40_repeat_dom_sf"/>
</dbReference>
<dbReference type="InterPro" id="IPR044621">
    <property type="entry name" value="NEDD1"/>
</dbReference>
<dbReference type="InterPro" id="IPR001680">
    <property type="entry name" value="WD40_rpt"/>
</dbReference>
<feature type="region of interest" description="Disordered" evidence="1">
    <location>
        <begin position="534"/>
        <end position="584"/>
    </location>
</feature>
<dbReference type="SMART" id="SM00320">
    <property type="entry name" value="WD40"/>
    <property type="match status" value="6"/>
</dbReference>
<dbReference type="InParanoid" id="A0A2V0P192"/>
<feature type="region of interest" description="Disordered" evidence="1">
    <location>
        <begin position="315"/>
        <end position="337"/>
    </location>
</feature>
<reference evidence="2 3" key="1">
    <citation type="journal article" date="2018" name="Sci. Rep.">
        <title>Raphidocelis subcapitata (=Pseudokirchneriella subcapitata) provides an insight into genome evolution and environmental adaptations in the Sphaeropleales.</title>
        <authorList>
            <person name="Suzuki S."/>
            <person name="Yamaguchi H."/>
            <person name="Nakajima N."/>
            <person name="Kawachi M."/>
        </authorList>
    </citation>
    <scope>NUCLEOTIDE SEQUENCE [LARGE SCALE GENOMIC DNA]</scope>
    <source>
        <strain evidence="2 3">NIES-35</strain>
    </source>
</reference>
<keyword evidence="3" id="KW-1185">Reference proteome</keyword>
<name>A0A2V0P192_9CHLO</name>
<dbReference type="InterPro" id="IPR015943">
    <property type="entry name" value="WD40/YVTN_repeat-like_dom_sf"/>
</dbReference>
<dbReference type="GO" id="GO:0140496">
    <property type="term" value="F:gamma-tubulin complex binding"/>
    <property type="evidence" value="ECO:0007669"/>
    <property type="project" value="InterPro"/>
</dbReference>
<dbReference type="GO" id="GO:0010968">
    <property type="term" value="P:regulation of microtubule nucleation"/>
    <property type="evidence" value="ECO:0007669"/>
    <property type="project" value="InterPro"/>
</dbReference>
<organism evidence="2 3">
    <name type="scientific">Raphidocelis subcapitata</name>
    <dbReference type="NCBI Taxonomy" id="307507"/>
    <lineage>
        <taxon>Eukaryota</taxon>
        <taxon>Viridiplantae</taxon>
        <taxon>Chlorophyta</taxon>
        <taxon>core chlorophytes</taxon>
        <taxon>Chlorophyceae</taxon>
        <taxon>CS clade</taxon>
        <taxon>Sphaeropleales</taxon>
        <taxon>Selenastraceae</taxon>
        <taxon>Raphidocelis</taxon>
    </lineage>
</organism>
<dbReference type="Proteomes" id="UP000247498">
    <property type="component" value="Unassembled WGS sequence"/>
</dbReference>
<gene>
    <name evidence="2" type="ORF">Rsub_05061</name>
</gene>
<proteinExistence type="predicted"/>
<dbReference type="OrthoDB" id="756313at2759"/>
<feature type="compositionally biased region" description="Low complexity" evidence="1">
    <location>
        <begin position="570"/>
        <end position="584"/>
    </location>
</feature>
<accession>A0A2V0P192</accession>
<feature type="compositionally biased region" description="Low complexity" evidence="1">
    <location>
        <begin position="326"/>
        <end position="337"/>
    </location>
</feature>
<protein>
    <submittedName>
        <fullName evidence="2">Uncharacterized protein</fullName>
    </submittedName>
</protein>
<dbReference type="PANTHER" id="PTHR45096">
    <property type="entry name" value="PROTEIN NEDD1"/>
    <property type="match status" value="1"/>
</dbReference>
<feature type="compositionally biased region" description="Low complexity" evidence="1">
    <location>
        <begin position="534"/>
        <end position="562"/>
    </location>
</feature>
<dbReference type="SUPFAM" id="SSF50978">
    <property type="entry name" value="WD40 repeat-like"/>
    <property type="match status" value="1"/>
</dbReference>
<comment type="caution">
    <text evidence="2">The sequence shown here is derived from an EMBL/GenBank/DDBJ whole genome shotgun (WGS) entry which is preliminary data.</text>
</comment>
<evidence type="ECO:0000313" key="2">
    <source>
        <dbReference type="EMBL" id="GBF92692.1"/>
    </source>
</evidence>
<dbReference type="AlphaFoldDB" id="A0A2V0P192"/>
<evidence type="ECO:0000313" key="3">
    <source>
        <dbReference type="Proteomes" id="UP000247498"/>
    </source>
</evidence>
<dbReference type="STRING" id="307507.A0A2V0P192"/>
<dbReference type="PANTHER" id="PTHR45096:SF1">
    <property type="entry name" value="PROTEIN NEDD1"/>
    <property type="match status" value="1"/>
</dbReference>
<dbReference type="Pfam" id="PF00400">
    <property type="entry name" value="WD40"/>
    <property type="match status" value="2"/>
</dbReference>
<dbReference type="Gene3D" id="2.130.10.10">
    <property type="entry name" value="YVTN repeat-like/Quinoprotein amine dehydrogenase"/>
    <property type="match status" value="2"/>
</dbReference>
<dbReference type="FunCoup" id="A0A2V0P192">
    <property type="interactions" value="1366"/>
</dbReference>
<sequence>MAGIEAWNTSELLAACCGSTVKIWSPAAAEPRREVKLSEGADVHALDWSGNNKVLAIAGDKPQITMVGGGKVIGSVPEGVEPGLAGIAAIKFSGDSKKLVVGCANRTLHIRDLRTQGAGNKYITDHKGAVCALAISPDDGIIASASSVGQVLLHDLKAGVKLGSLPGDGPIRGALHFCPLDGDQLAAASDDGSVCVWSVRARTPRQELRRLHRGGATGVRFAPDNPSLLYSCGADMRLVVIDTRQPSGPQQEALTLHAPQALTCMDVRFDARTIAAGTAGGGVLVFDLRRPGPASGVYSFGEQGPVRCVRWQNAPHSSSKHRAGQATSVSAAPTVSAGGQLGGRPALNGAAAPAAALGGRGGMIGAGRAAGAADATMPPLSPRSVAVTPDLPRGVSPEPSHASDFGLEGLRAVSPVRLADSAAATPSAATPALPSAAAPADSFASGMAAFMVTPGVGVTLGLGAAGAGLADATPVSRLAPAGAGAGANGGAGAGALPPTAAGGRAAATGAGARAGAQEPAAAAAAAPTRGAAGAGRQAAGAGAPRTPRGAGFAGAARAAPAQAAPPAPAPAANGRAGPAPGSRAASNAASAAVDAAAAAAIDALGGAAAAAAAAAARPAAAAAAAAAAGPPAAGPGALREDVFKAFLEQQMSCVRQDVRNLHLEVLQQFHQAQMDLMSVVEGLAQRQEAILTRLDALAEQVADLSDAQGGPQAGIAMAWL</sequence>
<evidence type="ECO:0000256" key="1">
    <source>
        <dbReference type="SAM" id="MobiDB-lite"/>
    </source>
</evidence>